<gene>
    <name evidence="2" type="ORF">ABOD76_04190</name>
</gene>
<sequence length="53" mass="5714">MRRDDEGVARTVQFGEQTSAVAPPGLRKIPGGFVGEQQRQLADAAAQDLTMSR</sequence>
<dbReference type="RefSeq" id="WP_350242302.1">
    <property type="nucleotide sequence ID" value="NZ_CP158298.1"/>
</dbReference>
<dbReference type="KEGG" id="dsc:ABOD76_04190"/>
<dbReference type="AlphaFoldDB" id="A0AAU7U749"/>
<organism evidence="2">
    <name type="scientific">Deinococcus sonorensis KR-87</name>
    <dbReference type="NCBI Taxonomy" id="694439"/>
    <lineage>
        <taxon>Bacteria</taxon>
        <taxon>Thermotogati</taxon>
        <taxon>Deinococcota</taxon>
        <taxon>Deinococci</taxon>
        <taxon>Deinococcales</taxon>
        <taxon>Deinococcaceae</taxon>
        <taxon>Deinococcus</taxon>
    </lineage>
</organism>
<evidence type="ECO:0000313" key="2">
    <source>
        <dbReference type="EMBL" id="XBV84266.1"/>
    </source>
</evidence>
<dbReference type="EMBL" id="CP158298">
    <property type="protein sequence ID" value="XBV84266.1"/>
    <property type="molecule type" value="Genomic_DNA"/>
</dbReference>
<name>A0AAU7U749_9DEIO</name>
<accession>A0AAU7U749</accession>
<feature type="region of interest" description="Disordered" evidence="1">
    <location>
        <begin position="1"/>
        <end position="26"/>
    </location>
</feature>
<proteinExistence type="predicted"/>
<reference evidence="2" key="1">
    <citation type="submission" date="2024-06" db="EMBL/GenBank/DDBJ databases">
        <title>Draft Genome Sequence of Deinococcus sonorensis Type Strain KR-87, a Biofilm Producing Representative of the Genus Deinococcus.</title>
        <authorList>
            <person name="Boren L.S."/>
            <person name="Grosso R.A."/>
            <person name="Hugenberg-Cox A.N."/>
            <person name="Hill J.T.E."/>
            <person name="Albert C.M."/>
            <person name="Tuohy J.M."/>
        </authorList>
    </citation>
    <scope>NUCLEOTIDE SEQUENCE</scope>
    <source>
        <strain evidence="2">KR-87</strain>
        <plasmid evidence="2">pDson03</plasmid>
    </source>
</reference>
<keyword evidence="2" id="KW-0614">Plasmid</keyword>
<evidence type="ECO:0000256" key="1">
    <source>
        <dbReference type="SAM" id="MobiDB-lite"/>
    </source>
</evidence>
<geneLocation type="plasmid" evidence="2">
    <name>pDson03</name>
</geneLocation>
<protein>
    <submittedName>
        <fullName evidence="2">Uncharacterized protein</fullName>
    </submittedName>
</protein>